<feature type="compositionally biased region" description="Acidic residues" evidence="1">
    <location>
        <begin position="147"/>
        <end position="158"/>
    </location>
</feature>
<feature type="compositionally biased region" description="Basic and acidic residues" evidence="1">
    <location>
        <begin position="315"/>
        <end position="344"/>
    </location>
</feature>
<gene>
    <name evidence="3" type="primary">LOC101509654</name>
</gene>
<dbReference type="PANTHER" id="PTHR33671">
    <property type="entry name" value="N-METHYLTRANSFERASE, PUTATIVE (DUF688)-RELATED"/>
    <property type="match status" value="1"/>
</dbReference>
<dbReference type="RefSeq" id="XP_073224348.1">
    <property type="nucleotide sequence ID" value="XM_073368247.1"/>
</dbReference>
<dbReference type="PANTHER" id="PTHR33671:SF2">
    <property type="entry name" value="N-METHYLTRANSFERASE, PUTATIVE (DUF688)-RELATED"/>
    <property type="match status" value="1"/>
</dbReference>
<organism evidence="2 3">
    <name type="scientific">Cicer arietinum</name>
    <name type="common">Chickpea</name>
    <name type="synonym">Garbanzo</name>
    <dbReference type="NCBI Taxonomy" id="3827"/>
    <lineage>
        <taxon>Eukaryota</taxon>
        <taxon>Viridiplantae</taxon>
        <taxon>Streptophyta</taxon>
        <taxon>Embryophyta</taxon>
        <taxon>Tracheophyta</taxon>
        <taxon>Spermatophyta</taxon>
        <taxon>Magnoliopsida</taxon>
        <taxon>eudicotyledons</taxon>
        <taxon>Gunneridae</taxon>
        <taxon>Pentapetalae</taxon>
        <taxon>rosids</taxon>
        <taxon>fabids</taxon>
        <taxon>Fabales</taxon>
        <taxon>Fabaceae</taxon>
        <taxon>Papilionoideae</taxon>
        <taxon>50 kb inversion clade</taxon>
        <taxon>NPAAA clade</taxon>
        <taxon>Hologalegina</taxon>
        <taxon>IRL clade</taxon>
        <taxon>Cicereae</taxon>
        <taxon>Cicer</taxon>
    </lineage>
</organism>
<protein>
    <submittedName>
        <fullName evidence="3">Uncharacterized protein LOC101509654 isoform X2</fullName>
    </submittedName>
</protein>
<dbReference type="Proteomes" id="UP000087171">
    <property type="component" value="Chromosome Ca1"/>
</dbReference>
<dbReference type="RefSeq" id="XP_027191563.1">
    <property type="nucleotide sequence ID" value="XM_027335762.1"/>
</dbReference>
<feature type="compositionally biased region" description="Basic and acidic residues" evidence="1">
    <location>
        <begin position="71"/>
        <end position="81"/>
    </location>
</feature>
<feature type="region of interest" description="Disordered" evidence="1">
    <location>
        <begin position="314"/>
        <end position="352"/>
    </location>
</feature>
<dbReference type="AlphaFoldDB" id="A0A3Q7XU04"/>
<proteinExistence type="predicted"/>
<feature type="region of interest" description="Disordered" evidence="1">
    <location>
        <begin position="394"/>
        <end position="416"/>
    </location>
</feature>
<evidence type="ECO:0000313" key="3">
    <source>
        <dbReference type="RefSeq" id="XP_027191563.1"/>
    </source>
</evidence>
<evidence type="ECO:0000313" key="2">
    <source>
        <dbReference type="Proteomes" id="UP000087171"/>
    </source>
</evidence>
<evidence type="ECO:0000256" key="1">
    <source>
        <dbReference type="SAM" id="MobiDB-lite"/>
    </source>
</evidence>
<sequence>MEEKQLNFNQPLLSVRRFSSTIASEADNKRKTTDNSLARRLPSPLPSHNKSELKSGPVRNAGAVPFVWEKTPGKPKHDETKLQQTHAVVEQSPVTPNLPPGRVPKLMQQDSDVVTDKRIGNTFSNSQNVESLDKKVMKHESSKEGDSDSDDDDDDDGDGTYQDAVETLSRTESFFMSGYDDQEVQVQQQNGSFSSSEQQARDFMIDRFLPAAKAMISETPQYASKKTIVGQGQQKQMWKIGSTEKSSPLSQHRLKLLQHKEGSVFESDDSENYSTNTAACGLFSPFCLLNPMPGVRMANKVQNNASCNLASSHIETTDEHGKKSEDSKSDFTKDREIFSHEKTKQVTNQHRRGCGESLACESTRLETSYDRPIVEKTLYVDSVHNKIKFQTSHKGDDFGNLQRDSGNQGSDLDKDLVSTSSPQIVECKKIDDDDDILIKNYEFDIKSQSAAKWIDQECNLASFKMEDDGDGKIDLESQCGMKLSNNDIFDPASFFEIPLVLSSLKAPSESWLKRTLPAISTRNTSSHTNLASNIYSRSQIQKTASVCNKCETIVNSSYVQHDHLLLREELLKPIAEED</sequence>
<dbReference type="GeneID" id="101509654"/>
<feature type="region of interest" description="Disordered" evidence="1">
    <location>
        <begin position="20"/>
        <end position="104"/>
    </location>
</feature>
<feature type="compositionally biased region" description="Polar residues" evidence="1">
    <location>
        <begin position="121"/>
        <end position="130"/>
    </location>
</feature>
<feature type="compositionally biased region" description="Basic and acidic residues" evidence="1">
    <location>
        <begin position="131"/>
        <end position="146"/>
    </location>
</feature>
<reference evidence="2" key="1">
    <citation type="journal article" date="2013" name="Nat. Biotechnol.">
        <title>Draft genome sequence of chickpea (Cicer arietinum) provides a resource for trait improvement.</title>
        <authorList>
            <person name="Varshney R.K."/>
            <person name="Song C."/>
            <person name="Saxena R.K."/>
            <person name="Azam S."/>
            <person name="Yu S."/>
            <person name="Sharpe A.G."/>
            <person name="Cannon S."/>
            <person name="Baek J."/>
            <person name="Rosen B.D."/>
            <person name="Tar'an B."/>
            <person name="Millan T."/>
            <person name="Zhang X."/>
            <person name="Ramsay L.D."/>
            <person name="Iwata A."/>
            <person name="Wang Y."/>
            <person name="Nelson W."/>
            <person name="Farmer A.D."/>
            <person name="Gaur P.M."/>
            <person name="Soderlund C."/>
            <person name="Penmetsa R.V."/>
            <person name="Xu C."/>
            <person name="Bharti A.K."/>
            <person name="He W."/>
            <person name="Winter P."/>
            <person name="Zhao S."/>
            <person name="Hane J.K."/>
            <person name="Carrasquilla-Garcia N."/>
            <person name="Condie J.A."/>
            <person name="Upadhyaya H.D."/>
            <person name="Luo M.C."/>
            <person name="Thudi M."/>
            <person name="Gowda C.L."/>
            <person name="Singh N.P."/>
            <person name="Lichtenzveig J."/>
            <person name="Gali K.K."/>
            <person name="Rubio J."/>
            <person name="Nadarajan N."/>
            <person name="Dolezel J."/>
            <person name="Bansal K.C."/>
            <person name="Xu X."/>
            <person name="Edwards D."/>
            <person name="Zhang G."/>
            <person name="Kahl G."/>
            <person name="Gil J."/>
            <person name="Singh K.B."/>
            <person name="Datta S.K."/>
            <person name="Jackson S.A."/>
            <person name="Wang J."/>
            <person name="Cook D.R."/>
        </authorList>
    </citation>
    <scope>NUCLEOTIDE SEQUENCE [LARGE SCALE GENOMIC DNA]</scope>
    <source>
        <strain evidence="2">cv. CDC Frontier</strain>
    </source>
</reference>
<dbReference type="InterPro" id="IPR007789">
    <property type="entry name" value="DUF688"/>
</dbReference>
<keyword evidence="2" id="KW-1185">Reference proteome</keyword>
<name>A0A3Q7XU04_CICAR</name>
<dbReference type="Pfam" id="PF05097">
    <property type="entry name" value="DUF688"/>
    <property type="match status" value="1"/>
</dbReference>
<reference evidence="3" key="2">
    <citation type="submission" date="2025-08" db="UniProtKB">
        <authorList>
            <consortium name="RefSeq"/>
        </authorList>
    </citation>
    <scope>IDENTIFICATION</scope>
    <source>
        <tissue evidence="3">Etiolated seedlings</tissue>
    </source>
</reference>
<feature type="region of interest" description="Disordered" evidence="1">
    <location>
        <begin position="120"/>
        <end position="162"/>
    </location>
</feature>
<accession>A0A3Q7XU04</accession>